<dbReference type="OrthoDB" id="7357196at2759"/>
<comment type="caution">
    <text evidence="2">The sequence shown here is derived from an EMBL/GenBank/DDBJ whole genome shotgun (WGS) entry which is preliminary data.</text>
</comment>
<dbReference type="InterPro" id="IPR016187">
    <property type="entry name" value="CTDL_fold"/>
</dbReference>
<evidence type="ECO:0000313" key="3">
    <source>
        <dbReference type="Proteomes" id="UP000192578"/>
    </source>
</evidence>
<dbReference type="InterPro" id="IPR016186">
    <property type="entry name" value="C-type_lectin-like/link_sf"/>
</dbReference>
<dbReference type="Gene3D" id="3.10.100.10">
    <property type="entry name" value="Mannose-Binding Protein A, subunit A"/>
    <property type="match status" value="1"/>
</dbReference>
<sequence length="190" mass="21309">MVLSTETNECLYFSRRPDSCATPKHCQALGPRTSDVTEKYTDFDHTVGRSFGEPNSYWLGLYQGESGHVGAQWVITAAVSFFRLGPLINRMTSGREQCVAHQSWSGKWYDFNCGHHCRSSATSLTSGLPFRREDRSSELCPRTGRFRDKVLGWTDQTTVRFNNCIRVNPSRSDDLLASISELILSASDVG</sequence>
<accession>A0A9X6NGF6</accession>
<dbReference type="Proteomes" id="UP000192578">
    <property type="component" value="Unassembled WGS sequence"/>
</dbReference>
<proteinExistence type="predicted"/>
<dbReference type="EMBL" id="MTYJ01000260">
    <property type="protein sequence ID" value="OWA52276.1"/>
    <property type="molecule type" value="Genomic_DNA"/>
</dbReference>
<evidence type="ECO:0000313" key="2">
    <source>
        <dbReference type="EMBL" id="OWA52276.1"/>
    </source>
</evidence>
<organism evidence="2 3">
    <name type="scientific">Hypsibius exemplaris</name>
    <name type="common">Freshwater tardigrade</name>
    <dbReference type="NCBI Taxonomy" id="2072580"/>
    <lineage>
        <taxon>Eukaryota</taxon>
        <taxon>Metazoa</taxon>
        <taxon>Ecdysozoa</taxon>
        <taxon>Tardigrada</taxon>
        <taxon>Eutardigrada</taxon>
        <taxon>Parachela</taxon>
        <taxon>Hypsibioidea</taxon>
        <taxon>Hypsibiidae</taxon>
        <taxon>Hypsibius</taxon>
    </lineage>
</organism>
<protein>
    <recommendedName>
        <fullName evidence="1">C-type lectin domain-containing protein</fullName>
    </recommendedName>
</protein>
<evidence type="ECO:0000259" key="1">
    <source>
        <dbReference type="PROSITE" id="PS50041"/>
    </source>
</evidence>
<keyword evidence="3" id="KW-1185">Reference proteome</keyword>
<gene>
    <name evidence="2" type="ORF">BV898_16734</name>
</gene>
<reference evidence="3" key="1">
    <citation type="submission" date="2017-01" db="EMBL/GenBank/DDBJ databases">
        <title>Comparative genomics of anhydrobiosis in the tardigrade Hypsibius dujardini.</title>
        <authorList>
            <person name="Yoshida Y."/>
            <person name="Koutsovoulos G."/>
            <person name="Laetsch D."/>
            <person name="Stevens L."/>
            <person name="Kumar S."/>
            <person name="Horikawa D."/>
            <person name="Ishino K."/>
            <person name="Komine S."/>
            <person name="Tomita M."/>
            <person name="Blaxter M."/>
            <person name="Arakawa K."/>
        </authorList>
    </citation>
    <scope>NUCLEOTIDE SEQUENCE [LARGE SCALE GENOMIC DNA]</scope>
    <source>
        <strain evidence="3">Z151</strain>
    </source>
</reference>
<dbReference type="AlphaFoldDB" id="A0A9X6NGF6"/>
<dbReference type="SUPFAM" id="SSF56436">
    <property type="entry name" value="C-type lectin-like"/>
    <property type="match status" value="1"/>
</dbReference>
<dbReference type="InterPro" id="IPR001304">
    <property type="entry name" value="C-type_lectin-like"/>
</dbReference>
<name>A0A9X6NGF6_HYPEX</name>
<feature type="domain" description="C-type lectin" evidence="1">
    <location>
        <begin position="26"/>
        <end position="113"/>
    </location>
</feature>
<dbReference type="PROSITE" id="PS50041">
    <property type="entry name" value="C_TYPE_LECTIN_2"/>
    <property type="match status" value="1"/>
</dbReference>